<dbReference type="AlphaFoldDB" id="A0A1I5YLB9"/>
<dbReference type="STRING" id="82801.SAMN04488506_2105"/>
<keyword evidence="2" id="KW-0238">DNA-binding</keyword>
<feature type="domain" description="HTH crp-type" evidence="5">
    <location>
        <begin position="159"/>
        <end position="229"/>
    </location>
</feature>
<dbReference type="Proteomes" id="UP000199136">
    <property type="component" value="Unassembled WGS sequence"/>
</dbReference>
<dbReference type="Pfam" id="PF13545">
    <property type="entry name" value="HTH_Crp_2"/>
    <property type="match status" value="1"/>
</dbReference>
<evidence type="ECO:0000256" key="2">
    <source>
        <dbReference type="ARBA" id="ARBA00023125"/>
    </source>
</evidence>
<proteinExistence type="predicted"/>
<dbReference type="PROSITE" id="PS51063">
    <property type="entry name" value="HTH_CRP_2"/>
    <property type="match status" value="1"/>
</dbReference>
<protein>
    <submittedName>
        <fullName evidence="6">CRP/FNR family transcriptional regulator, anaerobic regulatory protein</fullName>
    </submittedName>
</protein>
<dbReference type="PANTHER" id="PTHR24567">
    <property type="entry name" value="CRP FAMILY TRANSCRIPTIONAL REGULATORY PROTEIN"/>
    <property type="match status" value="1"/>
</dbReference>
<dbReference type="GO" id="GO:0003677">
    <property type="term" value="F:DNA binding"/>
    <property type="evidence" value="ECO:0007669"/>
    <property type="project" value="UniProtKB-KW"/>
</dbReference>
<evidence type="ECO:0000259" key="5">
    <source>
        <dbReference type="PROSITE" id="PS51063"/>
    </source>
</evidence>
<dbReference type="GO" id="GO:0003700">
    <property type="term" value="F:DNA-binding transcription factor activity"/>
    <property type="evidence" value="ECO:0007669"/>
    <property type="project" value="TreeGrafter"/>
</dbReference>
<sequence>MTSIEKHNHDHSLESHKACVSLVPIFKHLDEEQLDEIMAATRSVSFEKGEIIYREGDEADSLYIIHKGKVRIYRLTEAGKEQLVRLLNPGDFTGETALFTDSVHESYAEAMMETKVCVIQRSVLQGFLLKFPSISLKILQEFSNRLNTSETQTTRFSSETVETRIALFLTEQMDQKNDRNIVYLPMSKKDLASYLGTTPETISRKFAELEAKGLIRQKSTRQIEILEVDELLLV</sequence>
<evidence type="ECO:0000256" key="1">
    <source>
        <dbReference type="ARBA" id="ARBA00023015"/>
    </source>
</evidence>
<accession>A0A1I5YLB9</accession>
<evidence type="ECO:0000256" key="3">
    <source>
        <dbReference type="ARBA" id="ARBA00023163"/>
    </source>
</evidence>
<dbReference type="Gene3D" id="2.60.120.10">
    <property type="entry name" value="Jelly Rolls"/>
    <property type="match status" value="1"/>
</dbReference>
<dbReference type="EMBL" id="FOXW01000009">
    <property type="protein sequence ID" value="SFQ45041.1"/>
    <property type="molecule type" value="Genomic_DNA"/>
</dbReference>
<dbReference type="PRINTS" id="PR00034">
    <property type="entry name" value="HTHCRP"/>
</dbReference>
<name>A0A1I5YLB9_9LACT</name>
<keyword evidence="1" id="KW-0805">Transcription regulation</keyword>
<feature type="domain" description="Cyclic nucleotide-binding" evidence="4">
    <location>
        <begin position="25"/>
        <end position="145"/>
    </location>
</feature>
<keyword evidence="7" id="KW-1185">Reference proteome</keyword>
<dbReference type="Gene3D" id="1.10.10.10">
    <property type="entry name" value="Winged helix-like DNA-binding domain superfamily/Winged helix DNA-binding domain"/>
    <property type="match status" value="1"/>
</dbReference>
<dbReference type="InterPro" id="IPR014710">
    <property type="entry name" value="RmlC-like_jellyroll"/>
</dbReference>
<dbReference type="InterPro" id="IPR000595">
    <property type="entry name" value="cNMP-bd_dom"/>
</dbReference>
<dbReference type="CDD" id="cd00092">
    <property type="entry name" value="HTH_CRP"/>
    <property type="match status" value="1"/>
</dbReference>
<dbReference type="GO" id="GO:0005829">
    <property type="term" value="C:cytosol"/>
    <property type="evidence" value="ECO:0007669"/>
    <property type="project" value="TreeGrafter"/>
</dbReference>
<dbReference type="PANTHER" id="PTHR24567:SF28">
    <property type="entry name" value="LISTERIOLYSIN REGULATORY PROTEIN"/>
    <property type="match status" value="1"/>
</dbReference>
<organism evidence="6 7">
    <name type="scientific">Desemzia incerta</name>
    <dbReference type="NCBI Taxonomy" id="82801"/>
    <lineage>
        <taxon>Bacteria</taxon>
        <taxon>Bacillati</taxon>
        <taxon>Bacillota</taxon>
        <taxon>Bacilli</taxon>
        <taxon>Lactobacillales</taxon>
        <taxon>Carnobacteriaceae</taxon>
        <taxon>Desemzia</taxon>
    </lineage>
</organism>
<dbReference type="CDD" id="cd00038">
    <property type="entry name" value="CAP_ED"/>
    <property type="match status" value="1"/>
</dbReference>
<dbReference type="SMART" id="SM00100">
    <property type="entry name" value="cNMP"/>
    <property type="match status" value="1"/>
</dbReference>
<dbReference type="OrthoDB" id="9798104at2"/>
<gene>
    <name evidence="6" type="ORF">SAMN04488506_2105</name>
</gene>
<dbReference type="PROSITE" id="PS50042">
    <property type="entry name" value="CNMP_BINDING_3"/>
    <property type="match status" value="1"/>
</dbReference>
<evidence type="ECO:0000313" key="7">
    <source>
        <dbReference type="Proteomes" id="UP000199136"/>
    </source>
</evidence>
<dbReference type="InterPro" id="IPR018490">
    <property type="entry name" value="cNMP-bd_dom_sf"/>
</dbReference>
<keyword evidence="3" id="KW-0804">Transcription</keyword>
<reference evidence="6 7" key="1">
    <citation type="submission" date="2016-10" db="EMBL/GenBank/DDBJ databases">
        <authorList>
            <person name="de Groot N.N."/>
        </authorList>
    </citation>
    <scope>NUCLEOTIDE SEQUENCE [LARGE SCALE GENOMIC DNA]</scope>
    <source>
        <strain evidence="6 7">DSM 20581</strain>
    </source>
</reference>
<dbReference type="SMART" id="SM00419">
    <property type="entry name" value="HTH_CRP"/>
    <property type="match status" value="1"/>
</dbReference>
<dbReference type="SUPFAM" id="SSF46785">
    <property type="entry name" value="Winged helix' DNA-binding domain"/>
    <property type="match status" value="1"/>
</dbReference>
<dbReference type="InterPro" id="IPR050397">
    <property type="entry name" value="Env_Response_Regulators"/>
</dbReference>
<dbReference type="Pfam" id="PF00027">
    <property type="entry name" value="cNMP_binding"/>
    <property type="match status" value="1"/>
</dbReference>
<evidence type="ECO:0000313" key="6">
    <source>
        <dbReference type="EMBL" id="SFQ45041.1"/>
    </source>
</evidence>
<dbReference type="SUPFAM" id="SSF51206">
    <property type="entry name" value="cAMP-binding domain-like"/>
    <property type="match status" value="1"/>
</dbReference>
<dbReference type="InterPro" id="IPR036390">
    <property type="entry name" value="WH_DNA-bd_sf"/>
</dbReference>
<dbReference type="InterPro" id="IPR012318">
    <property type="entry name" value="HTH_CRP"/>
</dbReference>
<evidence type="ECO:0000259" key="4">
    <source>
        <dbReference type="PROSITE" id="PS50042"/>
    </source>
</evidence>
<dbReference type="InterPro" id="IPR036388">
    <property type="entry name" value="WH-like_DNA-bd_sf"/>
</dbReference>